<dbReference type="HAMAP" id="MF_00337">
    <property type="entry name" value="Exonuc_7_S"/>
    <property type="match status" value="1"/>
</dbReference>
<proteinExistence type="inferred from homology"/>
<comment type="caution">
    <text evidence="7">The sequence shown here is derived from an EMBL/GenBank/DDBJ whole genome shotgun (WGS) entry which is preliminary data.</text>
</comment>
<organism evidence="7 8">
    <name type="scientific">Candidatus Schmidhempelia bombi str. Bimp</name>
    <dbReference type="NCBI Taxonomy" id="1387197"/>
    <lineage>
        <taxon>Bacteria</taxon>
        <taxon>Pseudomonadati</taxon>
        <taxon>Pseudomonadota</taxon>
        <taxon>Gammaproteobacteria</taxon>
        <taxon>Orbales</taxon>
        <taxon>Orbaceae</taxon>
        <taxon>Candidatus Schmidhempelia</taxon>
    </lineage>
</organism>
<dbReference type="EC" id="3.1.11.6" evidence="6"/>
<dbReference type="GO" id="GO:0008855">
    <property type="term" value="F:exodeoxyribonuclease VII activity"/>
    <property type="evidence" value="ECO:0007669"/>
    <property type="project" value="UniProtKB-UniRule"/>
</dbReference>
<evidence type="ECO:0000256" key="5">
    <source>
        <dbReference type="ARBA" id="ARBA00022839"/>
    </source>
</evidence>
<dbReference type="NCBIfam" id="TIGR01280">
    <property type="entry name" value="xseB"/>
    <property type="match status" value="1"/>
</dbReference>
<keyword evidence="8" id="KW-1185">Reference proteome</keyword>
<comment type="subcellular location">
    <subcellularLocation>
        <location evidence="6">Cytoplasm</location>
    </subcellularLocation>
</comment>
<dbReference type="RefSeq" id="WP_024496075.1">
    <property type="nucleotide sequence ID" value="NZ_AWGA01000054.1"/>
</dbReference>
<dbReference type="GO" id="GO:0005829">
    <property type="term" value="C:cytosol"/>
    <property type="evidence" value="ECO:0007669"/>
    <property type="project" value="TreeGrafter"/>
</dbReference>
<keyword evidence="2 6" id="KW-0963">Cytoplasm</keyword>
<dbReference type="AlphaFoldDB" id="A0AB94ICJ6"/>
<dbReference type="NCBIfam" id="NF002137">
    <property type="entry name" value="PRK00977.1-1"/>
    <property type="match status" value="1"/>
</dbReference>
<dbReference type="GO" id="GO:0009318">
    <property type="term" value="C:exodeoxyribonuclease VII complex"/>
    <property type="evidence" value="ECO:0007669"/>
    <property type="project" value="UniProtKB-UniRule"/>
</dbReference>
<dbReference type="Pfam" id="PF02609">
    <property type="entry name" value="Exonuc_VII_S"/>
    <property type="match status" value="1"/>
</dbReference>
<sequence length="80" mass="9012">MAKKITKSVSFEEALKELEVIVNHLESGGLSLDESLSEFERGVTLVKHGQKQLQQAEQRIQILLNDNVESDLAEFNLSEE</sequence>
<name>A0AB94ICJ6_9GAMM</name>
<comment type="catalytic activity">
    <reaction evidence="6">
        <text>Exonucleolytic cleavage in either 5'- to 3'- or 3'- to 5'-direction to yield nucleoside 5'-phosphates.</text>
        <dbReference type="EC" id="3.1.11.6"/>
    </reaction>
</comment>
<keyword evidence="5 6" id="KW-0269">Exonuclease</keyword>
<dbReference type="Proteomes" id="UP000506160">
    <property type="component" value="Unassembled WGS sequence"/>
</dbReference>
<evidence type="ECO:0000313" key="7">
    <source>
        <dbReference type="EMBL" id="TEA27139.1"/>
    </source>
</evidence>
<dbReference type="GO" id="GO:0006308">
    <property type="term" value="P:DNA catabolic process"/>
    <property type="evidence" value="ECO:0007669"/>
    <property type="project" value="UniProtKB-UniRule"/>
</dbReference>
<evidence type="ECO:0000313" key="8">
    <source>
        <dbReference type="Proteomes" id="UP000506160"/>
    </source>
</evidence>
<dbReference type="PANTHER" id="PTHR34137:SF1">
    <property type="entry name" value="EXODEOXYRIBONUCLEASE 7 SMALL SUBUNIT"/>
    <property type="match status" value="1"/>
</dbReference>
<dbReference type="NCBIfam" id="NF002140">
    <property type="entry name" value="PRK00977.1-4"/>
    <property type="match status" value="1"/>
</dbReference>
<dbReference type="EMBL" id="AWGA01000054">
    <property type="protein sequence ID" value="TEA27139.1"/>
    <property type="molecule type" value="Genomic_DNA"/>
</dbReference>
<gene>
    <name evidence="6 7" type="primary">xseB</name>
    <name evidence="7" type="ORF">O970_05150</name>
</gene>
<accession>A0AB94ICJ6</accession>
<dbReference type="SUPFAM" id="SSF116842">
    <property type="entry name" value="XseB-like"/>
    <property type="match status" value="1"/>
</dbReference>
<dbReference type="InterPro" id="IPR003761">
    <property type="entry name" value="Exonuc_VII_S"/>
</dbReference>
<reference evidence="7 8" key="1">
    <citation type="journal article" date="2014" name="Appl. Environ. Microbiol.">
        <title>Genomic features of a bumble bee symbiont reflect its host environment.</title>
        <authorList>
            <person name="Martinson V.G."/>
            <person name="Magoc T."/>
            <person name="Koch H."/>
            <person name="Salzberg S.L."/>
            <person name="Moran N.A."/>
        </authorList>
    </citation>
    <scope>NUCLEOTIDE SEQUENCE [LARGE SCALE GENOMIC DNA]</scope>
    <source>
        <strain evidence="7 8">Bimp</strain>
    </source>
</reference>
<keyword evidence="4 6" id="KW-0378">Hydrolase</keyword>
<comment type="function">
    <text evidence="6">Bidirectionally degrades single-stranded DNA into large acid-insoluble oligonucleotides, which are then degraded further into small acid-soluble oligonucleotides.</text>
</comment>
<dbReference type="Gene3D" id="1.10.287.1040">
    <property type="entry name" value="Exonuclease VII, small subunit"/>
    <property type="match status" value="1"/>
</dbReference>
<dbReference type="InterPro" id="IPR037004">
    <property type="entry name" value="Exonuc_VII_ssu_sf"/>
</dbReference>
<evidence type="ECO:0000256" key="1">
    <source>
        <dbReference type="ARBA" id="ARBA00009998"/>
    </source>
</evidence>
<keyword evidence="3 6" id="KW-0540">Nuclease</keyword>
<evidence type="ECO:0000256" key="2">
    <source>
        <dbReference type="ARBA" id="ARBA00022490"/>
    </source>
</evidence>
<evidence type="ECO:0000256" key="4">
    <source>
        <dbReference type="ARBA" id="ARBA00022801"/>
    </source>
</evidence>
<evidence type="ECO:0000256" key="6">
    <source>
        <dbReference type="HAMAP-Rule" id="MF_00337"/>
    </source>
</evidence>
<protein>
    <recommendedName>
        <fullName evidence="6">Exodeoxyribonuclease 7 small subunit</fullName>
        <ecNumber evidence="6">3.1.11.6</ecNumber>
    </recommendedName>
    <alternativeName>
        <fullName evidence="6">Exodeoxyribonuclease VII small subunit</fullName>
        <shortName evidence="6">Exonuclease VII small subunit</shortName>
    </alternativeName>
</protein>
<evidence type="ECO:0000256" key="3">
    <source>
        <dbReference type="ARBA" id="ARBA00022722"/>
    </source>
</evidence>
<dbReference type="PIRSF" id="PIRSF006488">
    <property type="entry name" value="Exonuc_VII_S"/>
    <property type="match status" value="1"/>
</dbReference>
<comment type="subunit">
    <text evidence="6">Heterooligomer composed of large and small subunits.</text>
</comment>
<dbReference type="PANTHER" id="PTHR34137">
    <property type="entry name" value="EXODEOXYRIBONUCLEASE 7 SMALL SUBUNIT"/>
    <property type="match status" value="1"/>
</dbReference>
<comment type="similarity">
    <text evidence="1 6">Belongs to the XseB family.</text>
</comment>